<feature type="transmembrane region" description="Helical" evidence="1">
    <location>
        <begin position="80"/>
        <end position="99"/>
    </location>
</feature>
<feature type="transmembrane region" description="Helical" evidence="1">
    <location>
        <begin position="156"/>
        <end position="181"/>
    </location>
</feature>
<evidence type="ECO:0000256" key="1">
    <source>
        <dbReference type="SAM" id="Phobius"/>
    </source>
</evidence>
<name>A0A0F9LZI0_9ZZZZ</name>
<gene>
    <name evidence="2" type="ORF">LCGC14_1446750</name>
</gene>
<reference evidence="2" key="1">
    <citation type="journal article" date="2015" name="Nature">
        <title>Complex archaea that bridge the gap between prokaryotes and eukaryotes.</title>
        <authorList>
            <person name="Spang A."/>
            <person name="Saw J.H."/>
            <person name="Jorgensen S.L."/>
            <person name="Zaremba-Niedzwiedzka K."/>
            <person name="Martijn J."/>
            <person name="Lind A.E."/>
            <person name="van Eijk R."/>
            <person name="Schleper C."/>
            <person name="Guy L."/>
            <person name="Ettema T.J."/>
        </authorList>
    </citation>
    <scope>NUCLEOTIDE SEQUENCE</scope>
</reference>
<keyword evidence="1" id="KW-0812">Transmembrane</keyword>
<feature type="transmembrane region" description="Helical" evidence="1">
    <location>
        <begin position="124"/>
        <end position="144"/>
    </location>
</feature>
<sequence length="225" mass="24590">MEPTLSLLIRIAPFAIASAFSGSLLAATIIILTGKGDAKARALWFSLGIATANIFVIILSYFLTNLIFNAVENTPATVSAVFDVVLGALFVFIAIKVAASKPKKKPEKKQQIPEKGTSAQLGRYYLVGFVAMITNLTSIPLVIVVVKETVDSSVEILGQIVVLLFTFLMVMMPVLIPWILYSVSPEYARKILEPVNRVILKYGKRVSYIAFFIFGGFLIIRGAIE</sequence>
<keyword evidence="1" id="KW-0472">Membrane</keyword>
<dbReference type="InterPro" id="IPR021315">
    <property type="entry name" value="Gap/Sap"/>
</dbReference>
<proteinExistence type="predicted"/>
<dbReference type="EMBL" id="LAZR01009921">
    <property type="protein sequence ID" value="KKM69830.1"/>
    <property type="molecule type" value="Genomic_DNA"/>
</dbReference>
<comment type="caution">
    <text evidence="2">The sequence shown here is derived from an EMBL/GenBank/DDBJ whole genome shotgun (WGS) entry which is preliminary data.</text>
</comment>
<feature type="transmembrane region" description="Helical" evidence="1">
    <location>
        <begin position="12"/>
        <end position="32"/>
    </location>
</feature>
<organism evidence="2">
    <name type="scientific">marine sediment metagenome</name>
    <dbReference type="NCBI Taxonomy" id="412755"/>
    <lineage>
        <taxon>unclassified sequences</taxon>
        <taxon>metagenomes</taxon>
        <taxon>ecological metagenomes</taxon>
    </lineage>
</organism>
<feature type="non-terminal residue" evidence="2">
    <location>
        <position position="225"/>
    </location>
</feature>
<accession>A0A0F9LZI0</accession>
<evidence type="ECO:0000313" key="2">
    <source>
        <dbReference type="EMBL" id="KKM69830.1"/>
    </source>
</evidence>
<feature type="transmembrane region" description="Helical" evidence="1">
    <location>
        <begin position="44"/>
        <end position="68"/>
    </location>
</feature>
<dbReference type="Pfam" id="PF11139">
    <property type="entry name" value="SfLAP"/>
    <property type="match status" value="1"/>
</dbReference>
<protein>
    <submittedName>
        <fullName evidence="2">Uncharacterized protein</fullName>
    </submittedName>
</protein>
<feature type="transmembrane region" description="Helical" evidence="1">
    <location>
        <begin position="206"/>
        <end position="224"/>
    </location>
</feature>
<dbReference type="AlphaFoldDB" id="A0A0F9LZI0"/>
<keyword evidence="1" id="KW-1133">Transmembrane helix</keyword>